<dbReference type="Gene3D" id="2.40.160.60">
    <property type="entry name" value="Outer membrane protein transport protein (OMPP1/FadL/TodX)"/>
    <property type="match status" value="1"/>
</dbReference>
<accession>A0A2W2ACU7</accession>
<evidence type="ECO:0000313" key="4">
    <source>
        <dbReference type="EMBL" id="PZF73255.1"/>
    </source>
</evidence>
<dbReference type="Proteomes" id="UP000248745">
    <property type="component" value="Unassembled WGS sequence"/>
</dbReference>
<keyword evidence="5" id="KW-1185">Reference proteome</keyword>
<comment type="caution">
    <text evidence="4">The sequence shown here is derived from an EMBL/GenBank/DDBJ whole genome shotgun (WGS) entry which is preliminary data.</text>
</comment>
<evidence type="ECO:0000313" key="5">
    <source>
        <dbReference type="Proteomes" id="UP000248745"/>
    </source>
</evidence>
<evidence type="ECO:0000256" key="1">
    <source>
        <dbReference type="ARBA" id="ARBA00022729"/>
    </source>
</evidence>
<feature type="chain" id="PRO_5016169419" description="Outer membrane protein beta-barrel domain-containing protein" evidence="2">
    <location>
        <begin position="20"/>
        <end position="243"/>
    </location>
</feature>
<sequence>MKKALLLLLLCLCVQKSYSQFLIALVFGDKLNSGRAEFGLTLAAGLSSYTGGVSANYRPSLCFGMYFSYKLNDKFSLEPRFYPKYNGGANKMTIGLPEKYQSDAWDTTSVSQKINYFAFTAMVGYKLTDHLKVCLGPQAMMRTSILDYYSSDDKGSELKLKEDDTRTRFDAGGTISLNYHFSKNGGLSITAEYYQGMVNINKATDAAMHNSIFQFAVGIPVGAGKAKKKAAAKTEMTNETSDD</sequence>
<feature type="domain" description="Outer membrane protein beta-barrel" evidence="3">
    <location>
        <begin position="6"/>
        <end position="218"/>
    </location>
</feature>
<evidence type="ECO:0000259" key="3">
    <source>
        <dbReference type="Pfam" id="PF13505"/>
    </source>
</evidence>
<reference evidence="4 5" key="1">
    <citation type="submission" date="2018-06" db="EMBL/GenBank/DDBJ databases">
        <title>Mucibacter soli gen. nov., sp. nov., a new member of the family Chitinophagaceae producing mucin.</title>
        <authorList>
            <person name="Kim M.-K."/>
            <person name="Park S."/>
            <person name="Kim T.-S."/>
            <person name="Joung Y."/>
            <person name="Han J.-H."/>
            <person name="Kim S.B."/>
        </authorList>
    </citation>
    <scope>NUCLEOTIDE SEQUENCE [LARGE SCALE GENOMIC DNA]</scope>
    <source>
        <strain evidence="4 5">R1-15</strain>
    </source>
</reference>
<gene>
    <name evidence="4" type="ORF">DN068_08775</name>
</gene>
<dbReference type="AlphaFoldDB" id="A0A2W2ACU7"/>
<feature type="signal peptide" evidence="2">
    <location>
        <begin position="1"/>
        <end position="19"/>
    </location>
</feature>
<proteinExistence type="predicted"/>
<name>A0A2W2ACU7_9BACT</name>
<dbReference type="RefSeq" id="WP_110998534.1">
    <property type="nucleotide sequence ID" value="NZ_QKTW01000014.1"/>
</dbReference>
<dbReference type="OrthoDB" id="1120420at2"/>
<keyword evidence="1 2" id="KW-0732">Signal</keyword>
<dbReference type="Pfam" id="PF13505">
    <property type="entry name" value="OMP_b-brl"/>
    <property type="match status" value="1"/>
</dbReference>
<dbReference type="InterPro" id="IPR027385">
    <property type="entry name" value="Beta-barrel_OMP"/>
</dbReference>
<dbReference type="EMBL" id="QKTW01000014">
    <property type="protein sequence ID" value="PZF73255.1"/>
    <property type="molecule type" value="Genomic_DNA"/>
</dbReference>
<protein>
    <recommendedName>
        <fullName evidence="3">Outer membrane protein beta-barrel domain-containing protein</fullName>
    </recommendedName>
</protein>
<organism evidence="4 5">
    <name type="scientific">Taibaiella soli</name>
    <dbReference type="NCBI Taxonomy" id="1649169"/>
    <lineage>
        <taxon>Bacteria</taxon>
        <taxon>Pseudomonadati</taxon>
        <taxon>Bacteroidota</taxon>
        <taxon>Chitinophagia</taxon>
        <taxon>Chitinophagales</taxon>
        <taxon>Chitinophagaceae</taxon>
        <taxon>Taibaiella</taxon>
    </lineage>
</organism>
<evidence type="ECO:0000256" key="2">
    <source>
        <dbReference type="SAM" id="SignalP"/>
    </source>
</evidence>